<evidence type="ECO:0000256" key="3">
    <source>
        <dbReference type="PROSITE-ProRule" id="PRU00339"/>
    </source>
</evidence>
<feature type="repeat" description="TPR" evidence="3">
    <location>
        <begin position="429"/>
        <end position="462"/>
    </location>
</feature>
<organism evidence="5 6">
    <name type="scientific">Paludibaculum fermentans</name>
    <dbReference type="NCBI Taxonomy" id="1473598"/>
    <lineage>
        <taxon>Bacteria</taxon>
        <taxon>Pseudomonadati</taxon>
        <taxon>Acidobacteriota</taxon>
        <taxon>Terriglobia</taxon>
        <taxon>Bryobacterales</taxon>
        <taxon>Bryobacteraceae</taxon>
        <taxon>Paludibaculum</taxon>
    </lineage>
</organism>
<accession>A0A7S7SIB3</accession>
<keyword evidence="1" id="KW-0677">Repeat</keyword>
<dbReference type="RefSeq" id="WP_194446951.1">
    <property type="nucleotide sequence ID" value="NZ_CP063849.1"/>
</dbReference>
<dbReference type="PROSITE" id="PS50005">
    <property type="entry name" value="TPR"/>
    <property type="match status" value="2"/>
</dbReference>
<dbReference type="SUPFAM" id="SSF48452">
    <property type="entry name" value="TPR-like"/>
    <property type="match status" value="2"/>
</dbReference>
<feature type="repeat" description="TPR" evidence="3">
    <location>
        <begin position="497"/>
        <end position="530"/>
    </location>
</feature>
<dbReference type="AlphaFoldDB" id="A0A7S7SIB3"/>
<dbReference type="PANTHER" id="PTHR44943">
    <property type="entry name" value="CELLULOSE SYNTHASE OPERON PROTEIN C"/>
    <property type="match status" value="1"/>
</dbReference>
<dbReference type="InterPro" id="IPR019734">
    <property type="entry name" value="TPR_rpt"/>
</dbReference>
<evidence type="ECO:0000259" key="4">
    <source>
        <dbReference type="Pfam" id="PF00656"/>
    </source>
</evidence>
<dbReference type="GO" id="GO:0006508">
    <property type="term" value="P:proteolysis"/>
    <property type="evidence" value="ECO:0007669"/>
    <property type="project" value="InterPro"/>
</dbReference>
<dbReference type="EMBL" id="CP063849">
    <property type="protein sequence ID" value="QOY85281.1"/>
    <property type="molecule type" value="Genomic_DNA"/>
</dbReference>
<reference evidence="5 6" key="1">
    <citation type="submission" date="2020-10" db="EMBL/GenBank/DDBJ databases">
        <title>Complete genome sequence of Paludibaculum fermentans P105T, a facultatively anaerobic acidobacterium capable of dissimilatory Fe(III) reduction.</title>
        <authorList>
            <person name="Dedysh S.N."/>
            <person name="Beletsky A.V."/>
            <person name="Kulichevskaya I.S."/>
            <person name="Mardanov A.V."/>
            <person name="Ravin N.V."/>
        </authorList>
    </citation>
    <scope>NUCLEOTIDE SEQUENCE [LARGE SCALE GENOMIC DNA]</scope>
    <source>
        <strain evidence="5 6">P105</strain>
    </source>
</reference>
<keyword evidence="2 3" id="KW-0802">TPR repeat</keyword>
<evidence type="ECO:0000256" key="1">
    <source>
        <dbReference type="ARBA" id="ARBA00022737"/>
    </source>
</evidence>
<dbReference type="InterPro" id="IPR011600">
    <property type="entry name" value="Pept_C14_caspase"/>
</dbReference>
<evidence type="ECO:0000313" key="6">
    <source>
        <dbReference type="Proteomes" id="UP000593892"/>
    </source>
</evidence>
<sequence>MRSLVFLLGLALAAGAQQQPPAKEGQKQRDLKFETEANKPPVKQAAAPPQIPRSYALVVGIAGYKNLPENAQLSFPERDAESVYSILISPEGGNFRAENVHRLIGPKATLSNLRKELEEWLPSVTKDDDRVLIYFAGHGFVFQNRAYLAPYDITQDNIAATGYPMDRLGEVFGTKIKGKWKVMLTDSCHSGAITPAADAAFINGKLLDLNKNVFSLTASRDRERSYESKEWGGGHGIFTYYVVKGLEGLADESQDGIVTADELAEYVRRNVREASGGQQNPTSDRGSFDSDMLLSYLPSGVTPGTPPPPKDGTLVLEANMDGVEVFVNGRSVGVVDKGKSLRLPGLPPGTITVKGVKMGYEPDGPREEIIYPGTESTVSIKIVIPRRRPKAAVEKFDDGLNHYNKGNQEEYKKAAALFEQALAADATYSQAALYLGRTYDALFQQETAATYYKKAIEIDPDYLEARASYGGMLLGLGSVDEAIRQFNVVTLRDKKNQLAFYLQAQAYRMKDMYAESIESARRAIQLTPSNAEAHFWLAESLRMSKKPAESTAEYESYLRLSDYDSKIGGKLNYYVAGFVFGMGKKKRAAQRDIWKDLRSMAYFGLCENSKNSKQYAVAIGYCQKAITYDPGDAFNYYLLALNYSYEAQKTGSLEMLAAARKSFVRMLDLNAELDEAKFARQNIAAIDKALQAQ</sequence>
<evidence type="ECO:0000256" key="2">
    <source>
        <dbReference type="ARBA" id="ARBA00022803"/>
    </source>
</evidence>
<dbReference type="PROSITE" id="PS00018">
    <property type="entry name" value="EF_HAND_1"/>
    <property type="match status" value="1"/>
</dbReference>
<dbReference type="Pfam" id="PF14559">
    <property type="entry name" value="TPR_19"/>
    <property type="match status" value="1"/>
</dbReference>
<dbReference type="SMART" id="SM00028">
    <property type="entry name" value="TPR"/>
    <property type="match status" value="3"/>
</dbReference>
<gene>
    <name evidence="5" type="ORF">IRI77_20835</name>
</gene>
<keyword evidence="6" id="KW-1185">Reference proteome</keyword>
<dbReference type="Gene3D" id="3.40.50.1460">
    <property type="match status" value="1"/>
</dbReference>
<proteinExistence type="predicted"/>
<evidence type="ECO:0000313" key="5">
    <source>
        <dbReference type="EMBL" id="QOY85281.1"/>
    </source>
</evidence>
<dbReference type="PANTHER" id="PTHR44943:SF8">
    <property type="entry name" value="TPR REPEAT-CONTAINING PROTEIN MJ0263"/>
    <property type="match status" value="1"/>
</dbReference>
<dbReference type="SUPFAM" id="SSF52129">
    <property type="entry name" value="Caspase-like"/>
    <property type="match status" value="1"/>
</dbReference>
<protein>
    <submittedName>
        <fullName evidence="5">Caspase family protein</fullName>
    </submittedName>
</protein>
<dbReference type="Pfam" id="PF00656">
    <property type="entry name" value="Peptidase_C14"/>
    <property type="match status" value="1"/>
</dbReference>
<dbReference type="GO" id="GO:0004197">
    <property type="term" value="F:cysteine-type endopeptidase activity"/>
    <property type="evidence" value="ECO:0007669"/>
    <property type="project" value="InterPro"/>
</dbReference>
<dbReference type="KEGG" id="pfer:IRI77_20835"/>
<dbReference type="InterPro" id="IPR029030">
    <property type="entry name" value="Caspase-like_dom_sf"/>
</dbReference>
<dbReference type="Proteomes" id="UP000593892">
    <property type="component" value="Chromosome"/>
</dbReference>
<name>A0A7S7SIB3_PALFE</name>
<dbReference type="Gene3D" id="1.25.40.10">
    <property type="entry name" value="Tetratricopeptide repeat domain"/>
    <property type="match status" value="3"/>
</dbReference>
<dbReference type="InterPro" id="IPR011990">
    <property type="entry name" value="TPR-like_helical_dom_sf"/>
</dbReference>
<dbReference type="InterPro" id="IPR051685">
    <property type="entry name" value="Ycf3/AcsC/BcsC/TPR_MFPF"/>
</dbReference>
<feature type="domain" description="Peptidase C14 caspase" evidence="4">
    <location>
        <begin position="54"/>
        <end position="285"/>
    </location>
</feature>
<dbReference type="InterPro" id="IPR018247">
    <property type="entry name" value="EF_Hand_1_Ca_BS"/>
</dbReference>